<accession>A0AA37W314</accession>
<reference evidence="1" key="1">
    <citation type="journal article" date="2014" name="Int. J. Syst. Evol. Microbiol.">
        <title>Complete genome sequence of Corynebacterium casei LMG S-19264T (=DSM 44701T), isolated from a smear-ripened cheese.</title>
        <authorList>
            <consortium name="US DOE Joint Genome Institute (JGI-PGF)"/>
            <person name="Walter F."/>
            <person name="Albersmeier A."/>
            <person name="Kalinowski J."/>
            <person name="Ruckert C."/>
        </authorList>
    </citation>
    <scope>NUCLEOTIDE SEQUENCE</scope>
    <source>
        <strain evidence="1">NBRC 103034</strain>
    </source>
</reference>
<evidence type="ECO:0008006" key="3">
    <source>
        <dbReference type="Google" id="ProtNLM"/>
    </source>
</evidence>
<protein>
    <recommendedName>
        <fullName evidence="3">Curli production assembly/transport component CsgG</fullName>
    </recommendedName>
</protein>
<gene>
    <name evidence="1" type="ORF">GCM10007914_28750</name>
</gene>
<evidence type="ECO:0000313" key="2">
    <source>
        <dbReference type="Proteomes" id="UP001161408"/>
    </source>
</evidence>
<organism evidence="1 2">
    <name type="scientific">Pseudoalteromonas tetraodonis GFC</name>
    <dbReference type="NCBI Taxonomy" id="1315271"/>
    <lineage>
        <taxon>Bacteria</taxon>
        <taxon>Pseudomonadati</taxon>
        <taxon>Pseudomonadota</taxon>
        <taxon>Gammaproteobacteria</taxon>
        <taxon>Alteromonadales</taxon>
        <taxon>Pseudoalteromonadaceae</taxon>
        <taxon>Pseudoalteromonas</taxon>
    </lineage>
</organism>
<reference evidence="1" key="2">
    <citation type="submission" date="2023-01" db="EMBL/GenBank/DDBJ databases">
        <title>Draft genome sequence of Pseudoalteromonas tetraodonis strain NBRC 103034.</title>
        <authorList>
            <person name="Sun Q."/>
            <person name="Mori K."/>
        </authorList>
    </citation>
    <scope>NUCLEOTIDE SEQUENCE</scope>
    <source>
        <strain evidence="1">NBRC 103034</strain>
    </source>
</reference>
<dbReference type="GeneID" id="99695046"/>
<dbReference type="AlphaFoldDB" id="A0AA37W314"/>
<comment type="caution">
    <text evidence="1">The sequence shown here is derived from an EMBL/GenBank/DDBJ whole genome shotgun (WGS) entry which is preliminary data.</text>
</comment>
<proteinExistence type="predicted"/>
<sequence>MIKGIKIALVSSVMLSGCVVTETINGGIASLNNSFTTAELPITYTKAAKESGTEKMKRLAVISNNRNAATGIIETNLSNIRVNGQPYFTFVDKASLSKIIEQQRFNESDISNSKNRTRLGKLTGADTLITADYTADVDTSTYYEKDSECIQKGDKWYKCEKSREITIKCSEKIAKVNFKPKAVSVETGQIVFTKQYSRLSSSKVCKGDDPHPSDSVLRGRALAAVIEELKQDVAPHQVTKNVKLMESDDSDLTDKAEELLDLAVEFAEKDMPDHACKTFAKAQSQYSESLAINYNNGVCAERANDLELAKAYYEKASNLTLDVDELKFVIEGQTRLVERESDNAKLTLATTSNRL</sequence>
<dbReference type="PROSITE" id="PS51257">
    <property type="entry name" value="PROKAR_LIPOPROTEIN"/>
    <property type="match status" value="1"/>
</dbReference>
<dbReference type="Gene3D" id="3.40.50.10610">
    <property type="entry name" value="ABC-type transport auxiliary lipoprotein component"/>
    <property type="match status" value="1"/>
</dbReference>
<evidence type="ECO:0000313" key="1">
    <source>
        <dbReference type="EMBL" id="GLQ03994.1"/>
    </source>
</evidence>
<dbReference type="EMBL" id="BSNE01000020">
    <property type="protein sequence ID" value="GLQ03994.1"/>
    <property type="molecule type" value="Genomic_DNA"/>
</dbReference>
<dbReference type="InterPro" id="IPR011990">
    <property type="entry name" value="TPR-like_helical_dom_sf"/>
</dbReference>
<dbReference type="Gene3D" id="1.25.40.10">
    <property type="entry name" value="Tetratricopeptide repeat domain"/>
    <property type="match status" value="1"/>
</dbReference>
<dbReference type="SUPFAM" id="SSF48452">
    <property type="entry name" value="TPR-like"/>
    <property type="match status" value="1"/>
</dbReference>
<name>A0AA37W314_9GAMM</name>
<keyword evidence="2" id="KW-1185">Reference proteome</keyword>
<dbReference type="Proteomes" id="UP001161408">
    <property type="component" value="Unassembled WGS sequence"/>
</dbReference>
<dbReference type="RefSeq" id="WP_013463050.1">
    <property type="nucleotide sequence ID" value="NZ_BJXY01000061.1"/>
</dbReference>